<dbReference type="InterPro" id="IPR004046">
    <property type="entry name" value="GST_C"/>
</dbReference>
<dbReference type="SFLD" id="SFLDS00019">
    <property type="entry name" value="Glutathione_Transferase_(cytos"/>
    <property type="match status" value="1"/>
</dbReference>
<dbReference type="SUPFAM" id="SSF52833">
    <property type="entry name" value="Thioredoxin-like"/>
    <property type="match status" value="1"/>
</dbReference>
<evidence type="ECO:0000256" key="6">
    <source>
        <dbReference type="SAM" id="Coils"/>
    </source>
</evidence>
<name>A0A9R0Q034_TRITD</name>
<evidence type="ECO:0000313" key="9">
    <source>
        <dbReference type="EMBL" id="VAH00393.1"/>
    </source>
</evidence>
<dbReference type="GO" id="GO:0009635">
    <property type="term" value="P:response to herbicide"/>
    <property type="evidence" value="ECO:0007669"/>
    <property type="project" value="UniProtKB-ARBA"/>
</dbReference>
<dbReference type="SUPFAM" id="SSF47616">
    <property type="entry name" value="GST C-terminal domain-like"/>
    <property type="match status" value="1"/>
</dbReference>
<dbReference type="PROSITE" id="PS50404">
    <property type="entry name" value="GST_NTER"/>
    <property type="match status" value="1"/>
</dbReference>
<dbReference type="FunFam" id="1.20.1050.10:FF:000004">
    <property type="entry name" value="Glutathione S-transferase F2"/>
    <property type="match status" value="1"/>
</dbReference>
<feature type="domain" description="GST C-terminal" evidence="8">
    <location>
        <begin position="119"/>
        <end position="246"/>
    </location>
</feature>
<dbReference type="InterPro" id="IPR036282">
    <property type="entry name" value="Glutathione-S-Trfase_C_sf"/>
</dbReference>
<dbReference type="AlphaFoldDB" id="A0A9R0Q034"/>
<gene>
    <name evidence="9" type="ORF">TRITD_1Av1G003490</name>
</gene>
<dbReference type="PANTHER" id="PTHR43900:SF42">
    <property type="entry name" value="GLUTATHIONE TRANSFERASE"/>
    <property type="match status" value="1"/>
</dbReference>
<dbReference type="InterPro" id="IPR040079">
    <property type="entry name" value="Glutathione_S-Trfase"/>
</dbReference>
<comment type="catalytic activity">
    <reaction evidence="5">
        <text>RX + glutathione = an S-substituted glutathione + a halide anion + H(+)</text>
        <dbReference type="Rhea" id="RHEA:16437"/>
        <dbReference type="ChEBI" id="CHEBI:15378"/>
        <dbReference type="ChEBI" id="CHEBI:16042"/>
        <dbReference type="ChEBI" id="CHEBI:17792"/>
        <dbReference type="ChEBI" id="CHEBI:57925"/>
        <dbReference type="ChEBI" id="CHEBI:90779"/>
        <dbReference type="EC" id="2.5.1.18"/>
    </reaction>
</comment>
<accession>A0A9R0Q034</accession>
<dbReference type="Gene3D" id="3.40.30.10">
    <property type="entry name" value="Glutaredoxin"/>
    <property type="match status" value="1"/>
</dbReference>
<dbReference type="CDD" id="cd03187">
    <property type="entry name" value="GST_C_Phi"/>
    <property type="match status" value="1"/>
</dbReference>
<dbReference type="EMBL" id="LT934111">
    <property type="protein sequence ID" value="VAH00393.1"/>
    <property type="molecule type" value="Genomic_DNA"/>
</dbReference>
<protein>
    <recommendedName>
        <fullName evidence="3">glutathione transferase</fullName>
        <ecNumber evidence="3">2.5.1.18</ecNumber>
    </recommendedName>
</protein>
<dbReference type="GO" id="GO:0043295">
    <property type="term" value="F:glutathione binding"/>
    <property type="evidence" value="ECO:0007669"/>
    <property type="project" value="TreeGrafter"/>
</dbReference>
<evidence type="ECO:0000256" key="3">
    <source>
        <dbReference type="ARBA" id="ARBA00012452"/>
    </source>
</evidence>
<dbReference type="EC" id="2.5.1.18" evidence="3"/>
<dbReference type="Pfam" id="PF02798">
    <property type="entry name" value="GST_N"/>
    <property type="match status" value="1"/>
</dbReference>
<evidence type="ECO:0000256" key="1">
    <source>
        <dbReference type="ARBA" id="ARBA00003701"/>
    </source>
</evidence>
<dbReference type="Proteomes" id="UP000324705">
    <property type="component" value="Chromosome 1A"/>
</dbReference>
<evidence type="ECO:0000259" key="7">
    <source>
        <dbReference type="PROSITE" id="PS50404"/>
    </source>
</evidence>
<keyword evidence="10" id="KW-1185">Reference proteome</keyword>
<dbReference type="InterPro" id="IPR034347">
    <property type="entry name" value="GST_Phi_C"/>
</dbReference>
<proteinExistence type="inferred from homology"/>
<dbReference type="FunFam" id="3.40.30.10:FF:000016">
    <property type="entry name" value="Glutathione S-transferase F2"/>
    <property type="match status" value="1"/>
</dbReference>
<comment type="function">
    <text evidence="1">Conjugation of reduced glutathione to a wide number of exogenous and endogenous hydrophobic electrophiles.</text>
</comment>
<dbReference type="OMA" id="PRIIEWV"/>
<dbReference type="PROSITE" id="PS50405">
    <property type="entry name" value="GST_CTER"/>
    <property type="match status" value="1"/>
</dbReference>
<evidence type="ECO:0000256" key="5">
    <source>
        <dbReference type="ARBA" id="ARBA00047960"/>
    </source>
</evidence>
<feature type="coiled-coil region" evidence="6">
    <location>
        <begin position="161"/>
        <end position="188"/>
    </location>
</feature>
<reference evidence="9 10" key="1">
    <citation type="submission" date="2017-09" db="EMBL/GenBank/DDBJ databases">
        <authorList>
            <consortium name="International Durum Wheat Genome Sequencing Consortium (IDWGSC)"/>
            <person name="Milanesi L."/>
        </authorList>
    </citation>
    <scope>NUCLEOTIDE SEQUENCE [LARGE SCALE GENOMIC DNA]</scope>
    <source>
        <strain evidence="10">cv. Svevo</strain>
    </source>
</reference>
<dbReference type="InterPro" id="IPR036249">
    <property type="entry name" value="Thioredoxin-like_sf"/>
</dbReference>
<dbReference type="InterPro" id="IPR010987">
    <property type="entry name" value="Glutathione-S-Trfase_C-like"/>
</dbReference>
<dbReference type="SFLD" id="SFLDG00358">
    <property type="entry name" value="Main_(cytGST)"/>
    <property type="match status" value="1"/>
</dbReference>
<keyword evidence="6" id="KW-0175">Coiled coil</keyword>
<dbReference type="Gramene" id="TRITD1Av1G003490.1">
    <property type="protein sequence ID" value="TRITD1Av1G003490.1"/>
    <property type="gene ID" value="TRITD1Av1G003490"/>
</dbReference>
<evidence type="ECO:0000256" key="2">
    <source>
        <dbReference type="ARBA" id="ARBA00010128"/>
    </source>
</evidence>
<dbReference type="Gene3D" id="1.20.1050.10">
    <property type="match status" value="1"/>
</dbReference>
<dbReference type="InterPro" id="IPR004045">
    <property type="entry name" value="Glutathione_S-Trfase_N"/>
</dbReference>
<dbReference type="GO" id="GO:0004364">
    <property type="term" value="F:glutathione transferase activity"/>
    <property type="evidence" value="ECO:0007669"/>
    <property type="project" value="UniProtKB-EC"/>
</dbReference>
<dbReference type="GO" id="GO:0006749">
    <property type="term" value="P:glutathione metabolic process"/>
    <property type="evidence" value="ECO:0007669"/>
    <property type="project" value="TreeGrafter"/>
</dbReference>
<sequence>MYTTKSIIPKDLLVLRLGSTTSQLILVSKKIMAPVKVYGLPMNGSVARVLACLEEVGAEYEVVAVDLHTGEHKRLPHLARNPFGQVPAFQDGDLVLFESRAISKYILRKGSSDLLRENNLSESAMVDVWLDVESQKFDSVMLPIIFQGLVIPVYMGGTSDLKVLEENLEKLKEIMEVYEERLSKYKYLAGDFISLADISHFPMVHLLHETPYAAVLDSYPHVKAWIAGVMDRPTVKKVMGLMKTFG</sequence>
<dbReference type="CDD" id="cd03053">
    <property type="entry name" value="GST_N_Phi"/>
    <property type="match status" value="1"/>
</dbReference>
<dbReference type="PANTHER" id="PTHR43900">
    <property type="entry name" value="GLUTATHIONE S-TRANSFERASE RHO"/>
    <property type="match status" value="1"/>
</dbReference>
<organism evidence="9 10">
    <name type="scientific">Triticum turgidum subsp. durum</name>
    <name type="common">Durum wheat</name>
    <name type="synonym">Triticum durum</name>
    <dbReference type="NCBI Taxonomy" id="4567"/>
    <lineage>
        <taxon>Eukaryota</taxon>
        <taxon>Viridiplantae</taxon>
        <taxon>Streptophyta</taxon>
        <taxon>Embryophyta</taxon>
        <taxon>Tracheophyta</taxon>
        <taxon>Spermatophyta</taxon>
        <taxon>Magnoliopsida</taxon>
        <taxon>Liliopsida</taxon>
        <taxon>Poales</taxon>
        <taxon>Poaceae</taxon>
        <taxon>BOP clade</taxon>
        <taxon>Pooideae</taxon>
        <taxon>Triticodae</taxon>
        <taxon>Triticeae</taxon>
        <taxon>Triticinae</taxon>
        <taxon>Triticum</taxon>
    </lineage>
</organism>
<evidence type="ECO:0000313" key="10">
    <source>
        <dbReference type="Proteomes" id="UP000324705"/>
    </source>
</evidence>
<feature type="domain" description="GST N-terminal" evidence="7">
    <location>
        <begin position="33"/>
        <end position="114"/>
    </location>
</feature>
<keyword evidence="4" id="KW-0808">Transferase</keyword>
<evidence type="ECO:0000256" key="4">
    <source>
        <dbReference type="ARBA" id="ARBA00022679"/>
    </source>
</evidence>
<dbReference type="GO" id="GO:0005737">
    <property type="term" value="C:cytoplasm"/>
    <property type="evidence" value="ECO:0007669"/>
    <property type="project" value="TreeGrafter"/>
</dbReference>
<evidence type="ECO:0000259" key="8">
    <source>
        <dbReference type="PROSITE" id="PS50405"/>
    </source>
</evidence>
<dbReference type="Pfam" id="PF00043">
    <property type="entry name" value="GST_C"/>
    <property type="match status" value="1"/>
</dbReference>
<comment type="similarity">
    <text evidence="2">Belongs to the GST superfamily. Phi family.</text>
</comment>